<keyword evidence="4" id="KW-1185">Reference proteome</keyword>
<dbReference type="Pfam" id="PF14231">
    <property type="entry name" value="GXWXG"/>
    <property type="match status" value="1"/>
</dbReference>
<evidence type="ECO:0000259" key="2">
    <source>
        <dbReference type="Pfam" id="PF14232"/>
    </source>
</evidence>
<feature type="domain" description="GXWXG" evidence="1">
    <location>
        <begin position="33"/>
        <end position="91"/>
    </location>
</feature>
<proteinExistence type="predicted"/>
<accession>A0A6L7GLV9</accession>
<dbReference type="Gene3D" id="2.40.128.580">
    <property type="entry name" value="GXWXG domain"/>
    <property type="match status" value="1"/>
</dbReference>
<organism evidence="3 4">
    <name type="scientific">Gordonia mangrovi</name>
    <dbReference type="NCBI Taxonomy" id="2665643"/>
    <lineage>
        <taxon>Bacteria</taxon>
        <taxon>Bacillati</taxon>
        <taxon>Actinomycetota</taxon>
        <taxon>Actinomycetes</taxon>
        <taxon>Mycobacteriales</taxon>
        <taxon>Gordoniaceae</taxon>
        <taxon>Gordonia</taxon>
    </lineage>
</organism>
<name>A0A6L7GLV9_9ACTN</name>
<dbReference type="InterPro" id="IPR025951">
    <property type="entry name" value="GXWXG_dom"/>
</dbReference>
<dbReference type="EMBL" id="WMBR01000001">
    <property type="protein sequence ID" value="MXP20894.1"/>
    <property type="molecule type" value="Genomic_DNA"/>
</dbReference>
<reference evidence="3 4" key="1">
    <citation type="submission" date="2019-11" db="EMBL/GenBank/DDBJ databases">
        <title>Gordonia sp. nov., a novel actinobacterium isolated from mangrove soil in Hainan.</title>
        <authorList>
            <person name="Huang X."/>
            <person name="Xie Y."/>
            <person name="Chu X."/>
            <person name="Xiao K."/>
        </authorList>
    </citation>
    <scope>NUCLEOTIDE SEQUENCE [LARGE SCALE GENOMIC DNA]</scope>
    <source>
        <strain evidence="3 4">HNM0687</strain>
    </source>
</reference>
<dbReference type="RefSeq" id="WP_160900968.1">
    <property type="nucleotide sequence ID" value="NZ_CP102850.1"/>
</dbReference>
<dbReference type="InterPro" id="IPR025568">
    <property type="entry name" value="DUF4334"/>
</dbReference>
<gene>
    <name evidence="3" type="ORF">GIY30_05930</name>
</gene>
<dbReference type="AlphaFoldDB" id="A0A6L7GLV9"/>
<protein>
    <submittedName>
        <fullName evidence="3">DUF4334 domain-containing protein</fullName>
    </submittedName>
</protein>
<evidence type="ECO:0000313" key="4">
    <source>
        <dbReference type="Proteomes" id="UP000475545"/>
    </source>
</evidence>
<dbReference type="Proteomes" id="UP000475545">
    <property type="component" value="Unassembled WGS sequence"/>
</dbReference>
<evidence type="ECO:0000259" key="1">
    <source>
        <dbReference type="Pfam" id="PF14231"/>
    </source>
</evidence>
<sequence>MTSAPALSRAEAQKRFADLVAATGLVDDAELDAVWAALETLRPEEMFGAWKGGEFTTGHPINGMLEKSGWYGKTFVSRSDVQPLVCRGEDGKLFSDKKLGKGEASLWAIEFRGEVTASMVYDGQPVIDHFKRVDANTVMGIMNGKGGVVDGRHLYFHLERV</sequence>
<feature type="domain" description="DUF4334" evidence="2">
    <location>
        <begin position="102"/>
        <end position="160"/>
    </location>
</feature>
<dbReference type="Pfam" id="PF14232">
    <property type="entry name" value="DUF4334"/>
    <property type="match status" value="1"/>
</dbReference>
<evidence type="ECO:0000313" key="3">
    <source>
        <dbReference type="EMBL" id="MXP20894.1"/>
    </source>
</evidence>
<comment type="caution">
    <text evidence="3">The sequence shown here is derived from an EMBL/GenBank/DDBJ whole genome shotgun (WGS) entry which is preliminary data.</text>
</comment>